<feature type="compositionally biased region" description="Basic and acidic residues" evidence="1">
    <location>
        <begin position="336"/>
        <end position="354"/>
    </location>
</feature>
<reference evidence="5" key="3">
    <citation type="submission" date="2020-10" db="UniProtKB">
        <authorList>
            <consortium name="WormBaseParasite"/>
        </authorList>
    </citation>
    <scope>IDENTIFICATION</scope>
</reference>
<dbReference type="InterPro" id="IPR043799">
    <property type="entry name" value="DUF5738"/>
</dbReference>
<reference evidence="3 4" key="1">
    <citation type="journal article" date="2013" name="Nature">
        <title>The genomes of four tapeworm species reveal adaptations to parasitism.</title>
        <authorList>
            <person name="Tsai I.J."/>
            <person name="Zarowiecki M."/>
            <person name="Holroyd N."/>
            <person name="Garciarrubio A."/>
            <person name="Sanchez-Flores A."/>
            <person name="Brooks K.L."/>
            <person name="Tracey A."/>
            <person name="Bobes R.J."/>
            <person name="Fragoso G."/>
            <person name="Sciutto E."/>
            <person name="Aslett M."/>
            <person name="Beasley H."/>
            <person name="Bennett H.M."/>
            <person name="Cai J."/>
            <person name="Camicia F."/>
            <person name="Clark R."/>
            <person name="Cucher M."/>
            <person name="De Silva N."/>
            <person name="Day T.A."/>
            <person name="Deplazes P."/>
            <person name="Estrada K."/>
            <person name="Fernandez C."/>
            <person name="Holland P.W."/>
            <person name="Hou J."/>
            <person name="Hu S."/>
            <person name="Huckvale T."/>
            <person name="Hung S.S."/>
            <person name="Kamenetzky L."/>
            <person name="Keane J.A."/>
            <person name="Kiss F."/>
            <person name="Koziol U."/>
            <person name="Lambert O."/>
            <person name="Liu K."/>
            <person name="Luo X."/>
            <person name="Luo Y."/>
            <person name="Macchiaroli N."/>
            <person name="Nichol S."/>
            <person name="Paps J."/>
            <person name="Parkinson J."/>
            <person name="Pouchkina-Stantcheva N."/>
            <person name="Riddiford N."/>
            <person name="Rosenzvit M."/>
            <person name="Salinas G."/>
            <person name="Wasmuth J.D."/>
            <person name="Zamanian M."/>
            <person name="Zheng Y."/>
            <person name="Cai X."/>
            <person name="Soberon X."/>
            <person name="Olson P.D."/>
            <person name="Laclette J.P."/>
            <person name="Brehm K."/>
            <person name="Berriman M."/>
            <person name="Garciarrubio A."/>
            <person name="Bobes R.J."/>
            <person name="Fragoso G."/>
            <person name="Sanchez-Flores A."/>
            <person name="Estrada K."/>
            <person name="Cevallos M.A."/>
            <person name="Morett E."/>
            <person name="Gonzalez V."/>
            <person name="Portillo T."/>
            <person name="Ochoa-Leyva A."/>
            <person name="Jose M.V."/>
            <person name="Sciutto E."/>
            <person name="Landa A."/>
            <person name="Jimenez L."/>
            <person name="Valdes V."/>
            <person name="Carrero J.C."/>
            <person name="Larralde C."/>
            <person name="Morales-Montor J."/>
            <person name="Limon-Lason J."/>
            <person name="Soberon X."/>
            <person name="Laclette J.P."/>
        </authorList>
    </citation>
    <scope>NUCLEOTIDE SEQUENCE [LARGE SCALE GENOMIC DNA]</scope>
</reference>
<accession>A0A068WYF6</accession>
<dbReference type="Pfam" id="PF19009">
    <property type="entry name" value="DUF5738"/>
    <property type="match status" value="1"/>
</dbReference>
<feature type="domain" description="DUF5738" evidence="2">
    <location>
        <begin position="39"/>
        <end position="289"/>
    </location>
</feature>
<feature type="region of interest" description="Disordered" evidence="1">
    <location>
        <begin position="453"/>
        <end position="511"/>
    </location>
</feature>
<evidence type="ECO:0000313" key="5">
    <source>
        <dbReference type="WBParaSite" id="EgrG_001190700"/>
    </source>
</evidence>
<sequence>MDFDHAYRRYKIYALRNQQRKENEQEVTRVDSAITAPYNSFTGVTLQKGAALSTEMENYRRRVIALLNFFDSIAPRWWDQLHRFNGRLVKRPSRSAELIVKLQARLKARLTRLTPRMVIPAAAAVVTIEESDIVSVLPQNLLHLRGQPANRRSKLGKFENVQETLRLAYSIARRLGEVERLKQQLILYAVEWINADGRDFSLRAQRLALLTKNIKYCLIERFKGVQALITHYYRRRSSNNLDDGGSAPPMGVEVDSKSRLMHAFCEVTAACISTTSMEILRVMANADLTLATDPAFTTDFIDYYSPNILPMSTYTLASVTTDVNKQEGIVPLERAKRSMTENSTDDIRHEESVLSREQINPTTLTDQHINSKQSSMLSRTPGVQPHNKLKKSGTPNSFNPSISFGEAEEEDEELITLPDINSYKLRRSDSESRRKRETAQFITKLLALQGSKSSVENDVKSLGSQNPLPSLKHTSSSTALPSTLLFRPSSLEDNQGNFVTRANSTLSDENT</sequence>
<protein>
    <recommendedName>
        <fullName evidence="2">DUF5738 domain-containing protein</fullName>
    </recommendedName>
</protein>
<feature type="compositionally biased region" description="Low complexity" evidence="1">
    <location>
        <begin position="474"/>
        <end position="485"/>
    </location>
</feature>
<dbReference type="AlphaFoldDB" id="A0A068WYF6"/>
<dbReference type="EMBL" id="LK028587">
    <property type="protein sequence ID" value="CDS22735.1"/>
    <property type="molecule type" value="Genomic_DNA"/>
</dbReference>
<evidence type="ECO:0000256" key="1">
    <source>
        <dbReference type="SAM" id="MobiDB-lite"/>
    </source>
</evidence>
<evidence type="ECO:0000313" key="3">
    <source>
        <dbReference type="EMBL" id="CDS22735.1"/>
    </source>
</evidence>
<reference evidence="3" key="2">
    <citation type="submission" date="2014-06" db="EMBL/GenBank/DDBJ databases">
        <authorList>
            <person name="Aslett M."/>
        </authorList>
    </citation>
    <scope>NUCLEOTIDE SEQUENCE</scope>
</reference>
<name>A0A068WYF6_ECHGR</name>
<feature type="compositionally biased region" description="Polar residues" evidence="1">
    <location>
        <begin position="393"/>
        <end position="402"/>
    </location>
</feature>
<gene>
    <name evidence="5" type="primary">EGR_03138</name>
    <name evidence="3" type="ORF">EgrG_001190700</name>
</gene>
<feature type="compositionally biased region" description="Polar residues" evidence="1">
    <location>
        <begin position="491"/>
        <end position="511"/>
    </location>
</feature>
<evidence type="ECO:0000313" key="4">
    <source>
        <dbReference type="Proteomes" id="UP000492820"/>
    </source>
</evidence>
<feature type="compositionally biased region" description="Polar residues" evidence="1">
    <location>
        <begin position="453"/>
        <end position="468"/>
    </location>
</feature>
<feature type="region of interest" description="Disordered" evidence="1">
    <location>
        <begin position="336"/>
        <end position="411"/>
    </location>
</feature>
<proteinExistence type="predicted"/>
<dbReference type="WBParaSite" id="EgrG_001190700">
    <property type="protein sequence ID" value="EgrG_001190700"/>
    <property type="gene ID" value="EgrG_001190700"/>
</dbReference>
<feature type="compositionally biased region" description="Polar residues" evidence="1">
    <location>
        <begin position="355"/>
        <end position="378"/>
    </location>
</feature>
<dbReference type="OrthoDB" id="6240115at2759"/>
<dbReference type="Proteomes" id="UP000492820">
    <property type="component" value="Unassembled WGS sequence"/>
</dbReference>
<organism evidence="3">
    <name type="scientific">Echinococcus granulosus</name>
    <name type="common">Hydatid tapeworm</name>
    <dbReference type="NCBI Taxonomy" id="6210"/>
    <lineage>
        <taxon>Eukaryota</taxon>
        <taxon>Metazoa</taxon>
        <taxon>Spiralia</taxon>
        <taxon>Lophotrochozoa</taxon>
        <taxon>Platyhelminthes</taxon>
        <taxon>Cestoda</taxon>
        <taxon>Eucestoda</taxon>
        <taxon>Cyclophyllidea</taxon>
        <taxon>Taeniidae</taxon>
        <taxon>Echinococcus</taxon>
        <taxon>Echinococcus granulosus group</taxon>
    </lineage>
</organism>
<evidence type="ECO:0000259" key="2">
    <source>
        <dbReference type="Pfam" id="PF19009"/>
    </source>
</evidence>